<dbReference type="InterPro" id="IPR051564">
    <property type="entry name" value="LRR_receptor-like_kinase"/>
</dbReference>
<dbReference type="HOGENOM" id="CLU_000288_21_4_1"/>
<reference evidence="11 12" key="1">
    <citation type="journal article" date="2011" name="Science">
        <title>The Selaginella genome identifies genetic changes associated with the evolution of vascular plants.</title>
        <authorList>
            <person name="Banks J.A."/>
            <person name="Nishiyama T."/>
            <person name="Hasebe M."/>
            <person name="Bowman J.L."/>
            <person name="Gribskov M."/>
            <person name="dePamphilis C."/>
            <person name="Albert V.A."/>
            <person name="Aono N."/>
            <person name="Aoyama T."/>
            <person name="Ambrose B.A."/>
            <person name="Ashton N.W."/>
            <person name="Axtell M.J."/>
            <person name="Barker E."/>
            <person name="Barker M.S."/>
            <person name="Bennetzen J.L."/>
            <person name="Bonawitz N.D."/>
            <person name="Chapple C."/>
            <person name="Cheng C."/>
            <person name="Correa L.G."/>
            <person name="Dacre M."/>
            <person name="DeBarry J."/>
            <person name="Dreyer I."/>
            <person name="Elias M."/>
            <person name="Engstrom E.M."/>
            <person name="Estelle M."/>
            <person name="Feng L."/>
            <person name="Finet C."/>
            <person name="Floyd S.K."/>
            <person name="Frommer W.B."/>
            <person name="Fujita T."/>
            <person name="Gramzow L."/>
            <person name="Gutensohn M."/>
            <person name="Harholt J."/>
            <person name="Hattori M."/>
            <person name="Heyl A."/>
            <person name="Hirai T."/>
            <person name="Hiwatashi Y."/>
            <person name="Ishikawa M."/>
            <person name="Iwata M."/>
            <person name="Karol K.G."/>
            <person name="Koehler B."/>
            <person name="Kolukisaoglu U."/>
            <person name="Kubo M."/>
            <person name="Kurata T."/>
            <person name="Lalonde S."/>
            <person name="Li K."/>
            <person name="Li Y."/>
            <person name="Litt A."/>
            <person name="Lyons E."/>
            <person name="Manning G."/>
            <person name="Maruyama T."/>
            <person name="Michael T.P."/>
            <person name="Mikami K."/>
            <person name="Miyazaki S."/>
            <person name="Morinaga S."/>
            <person name="Murata T."/>
            <person name="Mueller-Roeber B."/>
            <person name="Nelson D.R."/>
            <person name="Obara M."/>
            <person name="Oguri Y."/>
            <person name="Olmstead R.G."/>
            <person name="Onodera N."/>
            <person name="Petersen B.L."/>
            <person name="Pils B."/>
            <person name="Prigge M."/>
            <person name="Rensing S.A."/>
            <person name="Riano-Pachon D.M."/>
            <person name="Roberts A.W."/>
            <person name="Sato Y."/>
            <person name="Scheller H.V."/>
            <person name="Schulz B."/>
            <person name="Schulz C."/>
            <person name="Shakirov E.V."/>
            <person name="Shibagaki N."/>
            <person name="Shinohara N."/>
            <person name="Shippen D.E."/>
            <person name="Soerensen I."/>
            <person name="Sotooka R."/>
            <person name="Sugimoto N."/>
            <person name="Sugita M."/>
            <person name="Sumikawa N."/>
            <person name="Tanurdzic M."/>
            <person name="Theissen G."/>
            <person name="Ulvskov P."/>
            <person name="Wakazuki S."/>
            <person name="Weng J.K."/>
            <person name="Willats W.W."/>
            <person name="Wipf D."/>
            <person name="Wolf P.G."/>
            <person name="Yang L."/>
            <person name="Zimmer A.D."/>
            <person name="Zhu Q."/>
            <person name="Mitros T."/>
            <person name="Hellsten U."/>
            <person name="Loque D."/>
            <person name="Otillar R."/>
            <person name="Salamov A."/>
            <person name="Schmutz J."/>
            <person name="Shapiro H."/>
            <person name="Lindquist E."/>
            <person name="Lucas S."/>
            <person name="Rokhsar D."/>
            <person name="Grigoriev I.V."/>
        </authorList>
    </citation>
    <scope>NUCLEOTIDE SEQUENCE [LARGE SCALE GENOMIC DNA]</scope>
</reference>
<dbReference type="EC" id="2.7.11.1" evidence="1"/>
<dbReference type="GO" id="GO:0016020">
    <property type="term" value="C:membrane"/>
    <property type="evidence" value="ECO:0000318"/>
    <property type="project" value="GO_Central"/>
</dbReference>
<evidence type="ECO:0000256" key="2">
    <source>
        <dbReference type="ARBA" id="ARBA00022527"/>
    </source>
</evidence>
<evidence type="ECO:0000259" key="10">
    <source>
        <dbReference type="PROSITE" id="PS50011"/>
    </source>
</evidence>
<dbReference type="OMA" id="DQFSENR"/>
<keyword evidence="3" id="KW-0808">Transferase</keyword>
<dbReference type="EMBL" id="GL377584">
    <property type="protein sequence ID" value="EFJ26599.1"/>
    <property type="molecule type" value="Genomic_DNA"/>
</dbReference>
<dbReference type="InterPro" id="IPR011009">
    <property type="entry name" value="Kinase-like_dom_sf"/>
</dbReference>
<evidence type="ECO:0000256" key="7">
    <source>
        <dbReference type="ARBA" id="ARBA00047899"/>
    </source>
</evidence>
<dbReference type="Proteomes" id="UP000001514">
    <property type="component" value="Unassembled WGS sequence"/>
</dbReference>
<keyword evidence="9" id="KW-0812">Transmembrane</keyword>
<keyword evidence="9" id="KW-0472">Membrane</keyword>
<keyword evidence="2" id="KW-0723">Serine/threonine-protein kinase</keyword>
<keyword evidence="9" id="KW-1133">Transmembrane helix</keyword>
<dbReference type="FunFam" id="1.10.510.10:FF:001023">
    <property type="entry name" value="Os07g0541700 protein"/>
    <property type="match status" value="1"/>
</dbReference>
<keyword evidence="6" id="KW-0067">ATP-binding</keyword>
<evidence type="ECO:0000256" key="6">
    <source>
        <dbReference type="ARBA" id="ARBA00022840"/>
    </source>
</evidence>
<dbReference type="InterPro" id="IPR008271">
    <property type="entry name" value="Ser/Thr_kinase_AS"/>
</dbReference>
<dbReference type="PROSITE" id="PS50011">
    <property type="entry name" value="PROTEIN_KINASE_DOM"/>
    <property type="match status" value="1"/>
</dbReference>
<dbReference type="eggNOG" id="ENOG502QW02">
    <property type="taxonomic scope" value="Eukaryota"/>
</dbReference>
<dbReference type="PANTHER" id="PTHR48055:SF22">
    <property type="entry name" value="LEUCINE-RICH REPEAT RECEPTOR-LIKE SERINE_THREONINE_TYROSINE-PROTEIN KINASE SOBIR1"/>
    <property type="match status" value="1"/>
</dbReference>
<evidence type="ECO:0000256" key="5">
    <source>
        <dbReference type="ARBA" id="ARBA00022777"/>
    </source>
</evidence>
<comment type="catalytic activity">
    <reaction evidence="7">
        <text>L-threonyl-[protein] + ATP = O-phospho-L-threonyl-[protein] + ADP + H(+)</text>
        <dbReference type="Rhea" id="RHEA:46608"/>
        <dbReference type="Rhea" id="RHEA-COMP:11060"/>
        <dbReference type="Rhea" id="RHEA-COMP:11605"/>
        <dbReference type="ChEBI" id="CHEBI:15378"/>
        <dbReference type="ChEBI" id="CHEBI:30013"/>
        <dbReference type="ChEBI" id="CHEBI:30616"/>
        <dbReference type="ChEBI" id="CHEBI:61977"/>
        <dbReference type="ChEBI" id="CHEBI:456216"/>
        <dbReference type="EC" id="2.7.11.1"/>
    </reaction>
</comment>
<dbReference type="Gene3D" id="1.10.510.10">
    <property type="entry name" value="Transferase(Phosphotransferase) domain 1"/>
    <property type="match status" value="1"/>
</dbReference>
<dbReference type="GO" id="GO:0004674">
    <property type="term" value="F:protein serine/threonine kinase activity"/>
    <property type="evidence" value="ECO:0000318"/>
    <property type="project" value="GO_Central"/>
</dbReference>
<dbReference type="AlphaFoldDB" id="D8RMV4"/>
<comment type="catalytic activity">
    <reaction evidence="8">
        <text>L-seryl-[protein] + ATP = O-phospho-L-seryl-[protein] + ADP + H(+)</text>
        <dbReference type="Rhea" id="RHEA:17989"/>
        <dbReference type="Rhea" id="RHEA-COMP:9863"/>
        <dbReference type="Rhea" id="RHEA-COMP:11604"/>
        <dbReference type="ChEBI" id="CHEBI:15378"/>
        <dbReference type="ChEBI" id="CHEBI:29999"/>
        <dbReference type="ChEBI" id="CHEBI:30616"/>
        <dbReference type="ChEBI" id="CHEBI:83421"/>
        <dbReference type="ChEBI" id="CHEBI:456216"/>
        <dbReference type="EC" id="2.7.11.1"/>
    </reaction>
</comment>
<feature type="domain" description="Protein kinase" evidence="10">
    <location>
        <begin position="1"/>
        <end position="336"/>
    </location>
</feature>
<dbReference type="PANTHER" id="PTHR48055">
    <property type="entry name" value="LEUCINE-RICH REPEAT RECEPTOR PROTEIN KINASE EMS1"/>
    <property type="match status" value="1"/>
</dbReference>
<dbReference type="SUPFAM" id="SSF56112">
    <property type="entry name" value="Protein kinase-like (PK-like)"/>
    <property type="match status" value="1"/>
</dbReference>
<keyword evidence="4" id="KW-0547">Nucleotide-binding</keyword>
<name>D8RMV4_SELML</name>
<evidence type="ECO:0000256" key="3">
    <source>
        <dbReference type="ARBA" id="ARBA00022679"/>
    </source>
</evidence>
<dbReference type="InParanoid" id="D8RMV4"/>
<organism evidence="12">
    <name type="scientific">Selaginella moellendorffii</name>
    <name type="common">Spikemoss</name>
    <dbReference type="NCBI Taxonomy" id="88036"/>
    <lineage>
        <taxon>Eukaryota</taxon>
        <taxon>Viridiplantae</taxon>
        <taxon>Streptophyta</taxon>
        <taxon>Embryophyta</taxon>
        <taxon>Tracheophyta</taxon>
        <taxon>Lycopodiopsida</taxon>
        <taxon>Selaginellales</taxon>
        <taxon>Selaginellaceae</taxon>
        <taxon>Selaginella</taxon>
    </lineage>
</organism>
<gene>
    <name evidence="11" type="ORF">SELMODRAFT_97168</name>
</gene>
<evidence type="ECO:0000256" key="1">
    <source>
        <dbReference type="ARBA" id="ARBA00012513"/>
    </source>
</evidence>
<evidence type="ECO:0000256" key="9">
    <source>
        <dbReference type="SAM" id="Phobius"/>
    </source>
</evidence>
<evidence type="ECO:0000256" key="8">
    <source>
        <dbReference type="ARBA" id="ARBA00048679"/>
    </source>
</evidence>
<dbReference type="FunCoup" id="D8RMV4">
    <property type="interactions" value="1138"/>
</dbReference>
<dbReference type="SMART" id="SM00220">
    <property type="entry name" value="S_TKc"/>
    <property type="match status" value="1"/>
</dbReference>
<keyword evidence="5" id="KW-0418">Kinase</keyword>
<sequence length="350" mass="38178">IGAALGVIAGSVSGVLVGIIARAGIIVYKRARAKNGPIIFFHKLTPKMLAFLDSPESFQQMPLLGAGGAGKGSFGKRHTVAEMETLGKIRHVNLAWLYAYILKPDAHLLLYQYMPRGSLQDVLARVRDGAMELEWSARQRIATGMVRGLKYLHYDCSPKILHRDLKTSNILLDEELEAHLGDFGLAKALPDGMTHVTTQVAGTIGYIAPEYHQTCKFTVSSDVYSMGIVLGVLISGREPTDEFFKDFPGGIVPWMCYLVQSGQELRGIDPTLLKPAARGGGEGGGDDTLGQTPGFANLDEITEMKRAMRIACLCTKLNPQDRPSTKDVLVMLNPGKLENVRPMEELLRDG</sequence>
<feature type="non-terminal residue" evidence="11">
    <location>
        <position position="1"/>
    </location>
</feature>
<evidence type="ECO:0000313" key="11">
    <source>
        <dbReference type="EMBL" id="EFJ26599.1"/>
    </source>
</evidence>
<dbReference type="InterPro" id="IPR000719">
    <property type="entry name" value="Prot_kinase_dom"/>
</dbReference>
<accession>D8RMV4</accession>
<keyword evidence="12" id="KW-1185">Reference proteome</keyword>
<dbReference type="KEGG" id="smo:SELMODRAFT_97168"/>
<feature type="transmembrane region" description="Helical" evidence="9">
    <location>
        <begin position="6"/>
        <end position="28"/>
    </location>
</feature>
<protein>
    <recommendedName>
        <fullName evidence="1">non-specific serine/threonine protein kinase</fullName>
        <ecNumber evidence="1">2.7.11.1</ecNumber>
    </recommendedName>
</protein>
<proteinExistence type="predicted"/>
<dbReference type="Gramene" id="EFJ26599">
    <property type="protein sequence ID" value="EFJ26599"/>
    <property type="gene ID" value="SELMODRAFT_97168"/>
</dbReference>
<dbReference type="STRING" id="88036.D8RMV4"/>
<dbReference type="GO" id="GO:0005524">
    <property type="term" value="F:ATP binding"/>
    <property type="evidence" value="ECO:0007669"/>
    <property type="project" value="UniProtKB-KW"/>
</dbReference>
<dbReference type="Pfam" id="PF00069">
    <property type="entry name" value="Pkinase"/>
    <property type="match status" value="1"/>
</dbReference>
<dbReference type="PROSITE" id="PS00108">
    <property type="entry name" value="PROTEIN_KINASE_ST"/>
    <property type="match status" value="1"/>
</dbReference>
<dbReference type="Gene3D" id="3.30.200.20">
    <property type="entry name" value="Phosphorylase Kinase, domain 1"/>
    <property type="match status" value="1"/>
</dbReference>
<evidence type="ECO:0000256" key="4">
    <source>
        <dbReference type="ARBA" id="ARBA00022741"/>
    </source>
</evidence>
<evidence type="ECO:0000313" key="12">
    <source>
        <dbReference type="Proteomes" id="UP000001514"/>
    </source>
</evidence>